<sequence>MCVYVCCSVSDFILYIVAFFFPPVAVLLRSGFCSKDFLLNILLTLCGFVPGMIHAFYYITVTSPLRRDVEYVYFYQNGWQDNEGQAESNRENQDMRRPLLSESNYQERTRPTDNKIQTSQPPAYSE</sequence>
<feature type="compositionally biased region" description="Polar residues" evidence="6">
    <location>
        <begin position="114"/>
        <end position="126"/>
    </location>
</feature>
<reference evidence="8 9" key="1">
    <citation type="submission" date="2017-04" db="EMBL/GenBank/DDBJ databases">
        <authorList>
            <person name="Afonso C.L."/>
            <person name="Miller P.J."/>
            <person name="Scott M.A."/>
            <person name="Spackman E."/>
            <person name="Goraichik I."/>
            <person name="Dimitrov K.M."/>
            <person name="Suarez D.L."/>
            <person name="Swayne D.E."/>
        </authorList>
    </citation>
    <scope>NUCLEOTIDE SEQUENCE [LARGE SCALE GENOMIC DNA]</scope>
</reference>
<accession>A0A1X7QY77</accession>
<dbReference type="AlphaFoldDB" id="A0A1X7QY77"/>
<evidence type="ECO:0000256" key="3">
    <source>
        <dbReference type="ARBA" id="ARBA00022692"/>
    </source>
</evidence>
<keyword evidence="3 7" id="KW-0812">Transmembrane</keyword>
<gene>
    <name evidence="8" type="ORF">KASA_0Q07678G</name>
</gene>
<dbReference type="PANTHER" id="PTHR21659">
    <property type="entry name" value="HYDROPHOBIC PROTEIN RCI2 LOW TEMPERATURE AND SALT RESPONSIVE PROTEIN LTI6 -RELATED"/>
    <property type="match status" value="1"/>
</dbReference>
<protein>
    <submittedName>
        <fullName evidence="8">Uncharacterized protein</fullName>
    </submittedName>
</protein>
<feature type="compositionally biased region" description="Basic and acidic residues" evidence="6">
    <location>
        <begin position="88"/>
        <end position="113"/>
    </location>
</feature>
<comment type="subcellular location">
    <subcellularLocation>
        <location evidence="1">Membrane</location>
    </subcellularLocation>
</comment>
<evidence type="ECO:0000256" key="6">
    <source>
        <dbReference type="SAM" id="MobiDB-lite"/>
    </source>
</evidence>
<evidence type="ECO:0000256" key="7">
    <source>
        <dbReference type="SAM" id="Phobius"/>
    </source>
</evidence>
<evidence type="ECO:0000313" key="8">
    <source>
        <dbReference type="EMBL" id="SMN18311.1"/>
    </source>
</evidence>
<dbReference type="PANTHER" id="PTHR21659:SF114">
    <property type="entry name" value="PROTEIN SNA4"/>
    <property type="match status" value="1"/>
</dbReference>
<organism evidence="8 9">
    <name type="scientific">Maudiozyma saulgeensis</name>
    <dbReference type="NCBI Taxonomy" id="1789683"/>
    <lineage>
        <taxon>Eukaryota</taxon>
        <taxon>Fungi</taxon>
        <taxon>Dikarya</taxon>
        <taxon>Ascomycota</taxon>
        <taxon>Saccharomycotina</taxon>
        <taxon>Saccharomycetes</taxon>
        <taxon>Saccharomycetales</taxon>
        <taxon>Saccharomycetaceae</taxon>
        <taxon>Maudiozyma</taxon>
    </lineage>
</organism>
<evidence type="ECO:0000256" key="2">
    <source>
        <dbReference type="ARBA" id="ARBA00009530"/>
    </source>
</evidence>
<dbReference type="Proteomes" id="UP000196158">
    <property type="component" value="Unassembled WGS sequence"/>
</dbReference>
<keyword evidence="5 7" id="KW-0472">Membrane</keyword>
<evidence type="ECO:0000313" key="9">
    <source>
        <dbReference type="Proteomes" id="UP000196158"/>
    </source>
</evidence>
<evidence type="ECO:0000256" key="1">
    <source>
        <dbReference type="ARBA" id="ARBA00004370"/>
    </source>
</evidence>
<evidence type="ECO:0000256" key="5">
    <source>
        <dbReference type="ARBA" id="ARBA00023136"/>
    </source>
</evidence>
<dbReference type="GO" id="GO:0016020">
    <property type="term" value="C:membrane"/>
    <property type="evidence" value="ECO:0007669"/>
    <property type="project" value="UniProtKB-SubCell"/>
</dbReference>
<comment type="similarity">
    <text evidence="2">Belongs to the UPF0057 (PMP3) family.</text>
</comment>
<dbReference type="InterPro" id="IPR000612">
    <property type="entry name" value="PMP3"/>
</dbReference>
<feature type="transmembrane region" description="Helical" evidence="7">
    <location>
        <begin position="12"/>
        <end position="30"/>
    </location>
</feature>
<keyword evidence="9" id="KW-1185">Reference proteome</keyword>
<dbReference type="EMBL" id="FXLY01000002">
    <property type="protein sequence ID" value="SMN18311.1"/>
    <property type="molecule type" value="Genomic_DNA"/>
</dbReference>
<feature type="region of interest" description="Disordered" evidence="6">
    <location>
        <begin position="82"/>
        <end position="126"/>
    </location>
</feature>
<dbReference type="PROSITE" id="PS01309">
    <property type="entry name" value="UPF0057"/>
    <property type="match status" value="1"/>
</dbReference>
<proteinExistence type="inferred from homology"/>
<evidence type="ECO:0000256" key="4">
    <source>
        <dbReference type="ARBA" id="ARBA00022989"/>
    </source>
</evidence>
<dbReference type="Pfam" id="PF01679">
    <property type="entry name" value="Pmp3"/>
    <property type="match status" value="1"/>
</dbReference>
<keyword evidence="4 7" id="KW-1133">Transmembrane helix</keyword>
<feature type="transmembrane region" description="Helical" evidence="7">
    <location>
        <begin position="37"/>
        <end position="59"/>
    </location>
</feature>
<dbReference type="OrthoDB" id="2802411at2759"/>
<name>A0A1X7QY77_9SACH</name>